<organism evidence="1 2">
    <name type="scientific">Leuconostoc falkenbergense</name>
    <dbReference type="NCBI Taxonomy" id="2766470"/>
    <lineage>
        <taxon>Bacteria</taxon>
        <taxon>Bacillati</taxon>
        <taxon>Bacillota</taxon>
        <taxon>Bacilli</taxon>
        <taxon>Lactobacillales</taxon>
        <taxon>Lactobacillaceae</taxon>
        <taxon>Leuconostoc</taxon>
    </lineage>
</organism>
<name>A0ABT7S149_9LACO</name>
<keyword evidence="2" id="KW-1185">Reference proteome</keyword>
<evidence type="ECO:0000313" key="2">
    <source>
        <dbReference type="Proteomes" id="UP001242903"/>
    </source>
</evidence>
<accession>A0ABT7S149</accession>
<dbReference type="GeneID" id="99674193"/>
<evidence type="ECO:0000313" key="1">
    <source>
        <dbReference type="EMBL" id="MDM7647298.1"/>
    </source>
</evidence>
<comment type="caution">
    <text evidence="1">The sequence shown here is derived from an EMBL/GenBank/DDBJ whole genome shotgun (WGS) entry which is preliminary data.</text>
</comment>
<gene>
    <name evidence="1" type="ORF">QUE93_09750</name>
</gene>
<reference evidence="1 2" key="1">
    <citation type="submission" date="2023-06" db="EMBL/GenBank/DDBJ databases">
        <title>Draft Genome Sequences of lactic acid bacteria strains isolated from fermented milk products.</title>
        <authorList>
            <person name="Elcheninov A.G."/>
            <person name="Klyukina A."/>
            <person name="Zayulina K.S."/>
            <person name="Gavirova L.A."/>
            <person name="Shcherbakova P.A."/>
            <person name="Shestakov A.I."/>
            <person name="Kublanov I.V."/>
            <person name="Kochetkova T.V."/>
        </authorList>
    </citation>
    <scope>NUCLEOTIDE SEQUENCE [LARGE SCALE GENOMIC DNA]</scope>
    <source>
        <strain evidence="1 2">TOM.81</strain>
    </source>
</reference>
<dbReference type="Proteomes" id="UP001242903">
    <property type="component" value="Unassembled WGS sequence"/>
</dbReference>
<dbReference type="RefSeq" id="WP_072613678.1">
    <property type="nucleotide sequence ID" value="NZ_JAUCAQ010000025.1"/>
</dbReference>
<proteinExistence type="predicted"/>
<sequence>MIVWEIEPTEVKMRVSKDKYVDASLITKDHLFQLMNLMFSEDEETFQLANDEDFSILKNTVLREIVVQINKALKEFYDNVENQKNTIERKFPSLQQ</sequence>
<dbReference type="EMBL" id="JAUCAQ010000025">
    <property type="protein sequence ID" value="MDM7647298.1"/>
    <property type="molecule type" value="Genomic_DNA"/>
</dbReference>
<protein>
    <submittedName>
        <fullName evidence="1">Uncharacterized protein</fullName>
    </submittedName>
</protein>